<proteinExistence type="predicted"/>
<comment type="caution">
    <text evidence="2">The sequence shown here is derived from an EMBL/GenBank/DDBJ whole genome shotgun (WGS) entry which is preliminary data.</text>
</comment>
<dbReference type="AlphaFoldDB" id="S7W5X0"/>
<dbReference type="EMBL" id="ATCN01000960">
    <property type="protein sequence ID" value="EPR78180.1"/>
    <property type="molecule type" value="Genomic_DNA"/>
</dbReference>
<organism evidence="2 3">
    <name type="scientific">Spraguea lophii (strain 42_110)</name>
    <name type="common">Microsporidian parasite</name>
    <dbReference type="NCBI Taxonomy" id="1358809"/>
    <lineage>
        <taxon>Eukaryota</taxon>
        <taxon>Fungi</taxon>
        <taxon>Fungi incertae sedis</taxon>
        <taxon>Microsporidia</taxon>
        <taxon>Spragueidae</taxon>
        <taxon>Spraguea</taxon>
    </lineage>
</organism>
<evidence type="ECO:0000313" key="2">
    <source>
        <dbReference type="EMBL" id="EPR78180.1"/>
    </source>
</evidence>
<dbReference type="HOGENOM" id="CLU_1582453_0_0_1"/>
<feature type="non-terminal residue" evidence="2">
    <location>
        <position position="1"/>
    </location>
</feature>
<sequence length="169" mass="18668">NKKISKPNKVDIAENNESSNAERDIADKTMLHYKLNQSSPTQQKIQGSNPVPPPTQQKIQGPNPVSPPTQQNVQNSNPPPPPPLPQQNIHNPIPPPPPPMLTSQPGHHSTHTRPSPVRKLPPQNNNSHGLSMGLDDIKEQRKKLKPVHINNSDSSKPSEAELIRKFLKS</sequence>
<evidence type="ECO:0000256" key="1">
    <source>
        <dbReference type="SAM" id="MobiDB-lite"/>
    </source>
</evidence>
<dbReference type="Proteomes" id="UP000014978">
    <property type="component" value="Unassembled WGS sequence"/>
</dbReference>
<feature type="region of interest" description="Disordered" evidence="1">
    <location>
        <begin position="1"/>
        <end position="169"/>
    </location>
</feature>
<name>S7W5X0_SPRLO</name>
<keyword evidence="3" id="KW-1185">Reference proteome</keyword>
<gene>
    <name evidence="2" type="ORF">SLOPH_2494</name>
</gene>
<dbReference type="InParanoid" id="S7W5X0"/>
<feature type="compositionally biased region" description="Basic and acidic residues" evidence="1">
    <location>
        <begin position="20"/>
        <end position="30"/>
    </location>
</feature>
<dbReference type="VEuPathDB" id="MicrosporidiaDB:SLOPH_2494"/>
<feature type="compositionally biased region" description="Basic and acidic residues" evidence="1">
    <location>
        <begin position="156"/>
        <end position="169"/>
    </location>
</feature>
<evidence type="ECO:0000313" key="3">
    <source>
        <dbReference type="Proteomes" id="UP000014978"/>
    </source>
</evidence>
<reference evidence="3" key="1">
    <citation type="journal article" date="2013" name="PLoS Genet.">
        <title>The genome of Spraguea lophii and the basis of host-microsporidian interactions.</title>
        <authorList>
            <person name="Campbell S.E."/>
            <person name="Williams T.A."/>
            <person name="Yousuf A."/>
            <person name="Soanes D.M."/>
            <person name="Paszkiewicz K.H."/>
            <person name="Williams B.A.P."/>
        </authorList>
    </citation>
    <scope>NUCLEOTIDE SEQUENCE [LARGE SCALE GENOMIC DNA]</scope>
    <source>
        <strain evidence="3">42_110</strain>
    </source>
</reference>
<protein>
    <submittedName>
        <fullName evidence="2">Uncharacterized protein</fullName>
    </submittedName>
</protein>
<accession>S7W5X0</accession>
<feature type="compositionally biased region" description="Polar residues" evidence="1">
    <location>
        <begin position="35"/>
        <end position="49"/>
    </location>
</feature>